<name>A0A3B0SZP7_9ZZZZ</name>
<dbReference type="Pfam" id="PF14345">
    <property type="entry name" value="GDYXXLXY"/>
    <property type="match status" value="1"/>
</dbReference>
<evidence type="ECO:0008006" key="2">
    <source>
        <dbReference type="Google" id="ProtNLM"/>
    </source>
</evidence>
<evidence type="ECO:0000313" key="1">
    <source>
        <dbReference type="EMBL" id="VAW10080.1"/>
    </source>
</evidence>
<gene>
    <name evidence="1" type="ORF">MNBD_ALPHA09-1083</name>
</gene>
<dbReference type="InterPro" id="IPR025833">
    <property type="entry name" value="GDYXXLXY"/>
</dbReference>
<protein>
    <recommendedName>
        <fullName evidence="2">GDYXXLXY domain-containing protein</fullName>
    </recommendedName>
</protein>
<dbReference type="EMBL" id="UOEM01000004">
    <property type="protein sequence ID" value="VAW10080.1"/>
    <property type="molecule type" value="Genomic_DNA"/>
</dbReference>
<proteinExistence type="predicted"/>
<sequence>MAGRLAMGLLAAAVLQTAVLGWMIRGHWVDLTTGTEVVLETTMVDPRDFFRGHYVTLRLNIQQVDRAKLAPVDQLEQGKPLFALLQKGEGAYWEVASLSTKTPDKGPFLKSKTKFRTFMVSDENTRKTVGIQLPFTRYYAPKKQAQELEKLRNAGKMGIIVSVLPDGRGKIKGVSLDGVLVYDESLF</sequence>
<accession>A0A3B0SZP7</accession>
<dbReference type="AlphaFoldDB" id="A0A3B0SZP7"/>
<reference evidence="1" key="1">
    <citation type="submission" date="2018-06" db="EMBL/GenBank/DDBJ databases">
        <authorList>
            <person name="Zhirakovskaya E."/>
        </authorList>
    </citation>
    <scope>NUCLEOTIDE SEQUENCE</scope>
</reference>
<organism evidence="1">
    <name type="scientific">hydrothermal vent metagenome</name>
    <dbReference type="NCBI Taxonomy" id="652676"/>
    <lineage>
        <taxon>unclassified sequences</taxon>
        <taxon>metagenomes</taxon>
        <taxon>ecological metagenomes</taxon>
    </lineage>
</organism>